<protein>
    <submittedName>
        <fullName evidence="1">Uncharacterized protein</fullName>
    </submittedName>
</protein>
<accession>W6RBV3</accession>
<dbReference type="PATRIC" id="fig|348824.6.peg.3353"/>
<dbReference type="AlphaFoldDB" id="W6RBV3"/>
<dbReference type="KEGG" id="rhl:LPU83_3107"/>
<dbReference type="EMBL" id="HG916852">
    <property type="protein sequence ID" value="CDM58757.1"/>
    <property type="molecule type" value="Genomic_DNA"/>
</dbReference>
<proteinExistence type="predicted"/>
<dbReference type="Proteomes" id="UP000019443">
    <property type="component" value="Chromosome"/>
</dbReference>
<evidence type="ECO:0000313" key="1">
    <source>
        <dbReference type="EMBL" id="CDM58757.1"/>
    </source>
</evidence>
<gene>
    <name evidence="1" type="ORF">LPU83_3107</name>
</gene>
<dbReference type="eggNOG" id="COG2253">
    <property type="taxonomic scope" value="Bacteria"/>
</dbReference>
<keyword evidence="2" id="KW-1185">Reference proteome</keyword>
<reference evidence="1" key="1">
    <citation type="submission" date="2013-11" db="EMBL/GenBank/DDBJ databases">
        <title>Draft genome sequence of the broad-host-range Rhizobium sp. LPU83 strain, a member of the low-genetic diversity Oregon-like Rhizobium sp. group.</title>
        <authorList>
            <person name="Wibberg D."/>
            <person name="Puehler A."/>
            <person name="Schlueter A."/>
        </authorList>
    </citation>
    <scope>NUCLEOTIDE SEQUENCE [LARGE SCALE GENOMIC DNA]</scope>
    <source>
        <strain evidence="1">LPU83</strain>
    </source>
</reference>
<name>W6RBV3_9HYPH</name>
<evidence type="ECO:0000313" key="2">
    <source>
        <dbReference type="Proteomes" id="UP000019443"/>
    </source>
</evidence>
<sequence length="102" mass="11504">MILRRSASRTLMAWPSRTSRLDTQRAAREQLVETIAGAMPAPHRKFLVGFKKRTPDWEKLGLPDAAEPPAVEFKQLNLDKLPDDVRAKLVERLSKVLGIEDG</sequence>
<dbReference type="HOGENOM" id="CLU_2275229_0_0_5"/>
<organism evidence="1 2">
    <name type="scientific">Rhizobium favelukesii</name>
    <dbReference type="NCBI Taxonomy" id="348824"/>
    <lineage>
        <taxon>Bacteria</taxon>
        <taxon>Pseudomonadati</taxon>
        <taxon>Pseudomonadota</taxon>
        <taxon>Alphaproteobacteria</taxon>
        <taxon>Hyphomicrobiales</taxon>
        <taxon>Rhizobiaceae</taxon>
        <taxon>Rhizobium/Agrobacterium group</taxon>
        <taxon>Rhizobium</taxon>
    </lineage>
</organism>